<protein>
    <submittedName>
        <fullName evidence="1">DUF2461 domain-containing protein</fullName>
    </submittedName>
</protein>
<keyword evidence="2" id="KW-1185">Reference proteome</keyword>
<evidence type="ECO:0000313" key="2">
    <source>
        <dbReference type="Proteomes" id="UP001250662"/>
    </source>
</evidence>
<dbReference type="PIRSF" id="PIRSF028451">
    <property type="entry name" value="UCP028451"/>
    <property type="match status" value="1"/>
</dbReference>
<dbReference type="NCBIfam" id="TIGR02453">
    <property type="entry name" value="TIGR02453 family protein"/>
    <property type="match status" value="1"/>
</dbReference>
<dbReference type="EMBL" id="JAVRHU010000002">
    <property type="protein sequence ID" value="MDT0621477.1"/>
    <property type="molecule type" value="Genomic_DNA"/>
</dbReference>
<comment type="caution">
    <text evidence="1">The sequence shown here is derived from an EMBL/GenBank/DDBJ whole genome shotgun (WGS) entry which is preliminary data.</text>
</comment>
<dbReference type="Pfam" id="PF09365">
    <property type="entry name" value="DUF2461"/>
    <property type="match status" value="1"/>
</dbReference>
<proteinExistence type="predicted"/>
<sequence length="226" mass="26426">MSSSIVKKDTLAFLKELEANNNREWFTEHKATFKAHESEIKLFYSSVMENLNKHDQIEKMKVFRIYRDVRFSKDKTPYKAHFAGSFARAGVERRGGYYLRIKPGETFIATGFWNPNKEDLLRIRKELEIDASDFREIINESSFKETWGSLQGEAVKTAPKGFDKEHEAIKLIRHKQFIFVRNFTDKEVMSKDFLKVVDESFKTIRPYFDLMSSILTTNLNGESLIG</sequence>
<dbReference type="InterPro" id="IPR015996">
    <property type="entry name" value="UCP028451"/>
</dbReference>
<name>A0ABU3BH46_9FLAO</name>
<dbReference type="RefSeq" id="WP_311387550.1">
    <property type="nucleotide sequence ID" value="NZ_JAVRHU010000002.1"/>
</dbReference>
<evidence type="ECO:0000313" key="1">
    <source>
        <dbReference type="EMBL" id="MDT0621477.1"/>
    </source>
</evidence>
<accession>A0ABU3BH46</accession>
<dbReference type="PANTHER" id="PTHR36452:SF1">
    <property type="entry name" value="DUF2461 DOMAIN-CONTAINING PROTEIN"/>
    <property type="match status" value="1"/>
</dbReference>
<organism evidence="1 2">
    <name type="scientific">Croceitalea vernalis</name>
    <dbReference type="NCBI Taxonomy" id="3075599"/>
    <lineage>
        <taxon>Bacteria</taxon>
        <taxon>Pseudomonadati</taxon>
        <taxon>Bacteroidota</taxon>
        <taxon>Flavobacteriia</taxon>
        <taxon>Flavobacteriales</taxon>
        <taxon>Flavobacteriaceae</taxon>
        <taxon>Croceitalea</taxon>
    </lineage>
</organism>
<reference evidence="1 2" key="1">
    <citation type="submission" date="2023-09" db="EMBL/GenBank/DDBJ databases">
        <authorList>
            <person name="Rey-Velasco X."/>
        </authorList>
    </citation>
    <scope>NUCLEOTIDE SEQUENCE [LARGE SCALE GENOMIC DNA]</scope>
    <source>
        <strain evidence="1 2">P007</strain>
    </source>
</reference>
<dbReference type="Proteomes" id="UP001250662">
    <property type="component" value="Unassembled WGS sequence"/>
</dbReference>
<dbReference type="InterPro" id="IPR012808">
    <property type="entry name" value="CHP02453"/>
</dbReference>
<gene>
    <name evidence="1" type="ORF">RM520_07565</name>
</gene>
<dbReference type="PANTHER" id="PTHR36452">
    <property type="entry name" value="CHROMOSOME 12, WHOLE GENOME SHOTGUN SEQUENCE"/>
    <property type="match status" value="1"/>
</dbReference>